<feature type="domain" description="Cyclic nucleotide-binding" evidence="2">
    <location>
        <begin position="293"/>
        <end position="404"/>
    </location>
</feature>
<evidence type="ECO:0000259" key="2">
    <source>
        <dbReference type="PROSITE" id="PS50042"/>
    </source>
</evidence>
<dbReference type="GeneID" id="94169857"/>
<comment type="caution">
    <text evidence="3">The sequence shown here is derived from an EMBL/GenBank/DDBJ whole genome shotgun (WGS) entry which is preliminary data.</text>
</comment>
<feature type="compositionally biased region" description="Low complexity" evidence="1">
    <location>
        <begin position="457"/>
        <end position="467"/>
    </location>
</feature>
<dbReference type="OrthoDB" id="260642at2759"/>
<feature type="compositionally biased region" description="Basic and acidic residues" evidence="1">
    <location>
        <begin position="431"/>
        <end position="443"/>
    </location>
</feature>
<dbReference type="PANTHER" id="PTHR11635">
    <property type="entry name" value="CAMP-DEPENDENT PROTEIN KINASE REGULATORY CHAIN"/>
    <property type="match status" value="1"/>
</dbReference>
<dbReference type="SUPFAM" id="SSF51206">
    <property type="entry name" value="cAMP-binding domain-like"/>
    <property type="match status" value="4"/>
</dbReference>
<dbReference type="GO" id="GO:0005952">
    <property type="term" value="C:cAMP-dependent protein kinase complex"/>
    <property type="evidence" value="ECO:0007669"/>
    <property type="project" value="InterPro"/>
</dbReference>
<reference evidence="3 4" key="1">
    <citation type="submission" date="2021-02" db="EMBL/GenBank/DDBJ databases">
        <title>Leishmania (Mundinia) enrietti genome sequencing and assembly.</title>
        <authorList>
            <person name="Almutairi H."/>
            <person name="Gatherer D."/>
        </authorList>
    </citation>
    <scope>NUCLEOTIDE SEQUENCE [LARGE SCALE GENOMIC DNA]</scope>
    <source>
        <strain evidence="3">CUR178</strain>
    </source>
</reference>
<dbReference type="Proteomes" id="UP000674179">
    <property type="component" value="Chromosome 31"/>
</dbReference>
<accession>A0A836FZ08</accession>
<protein>
    <recommendedName>
        <fullName evidence="2">Cyclic nucleotide-binding domain-containing protein</fullName>
    </recommendedName>
</protein>
<dbReference type="InterPro" id="IPR018490">
    <property type="entry name" value="cNMP-bd_dom_sf"/>
</dbReference>
<feature type="region of interest" description="Disordered" evidence="1">
    <location>
        <begin position="559"/>
        <end position="582"/>
    </location>
</feature>
<evidence type="ECO:0000256" key="1">
    <source>
        <dbReference type="SAM" id="MobiDB-lite"/>
    </source>
</evidence>
<gene>
    <name evidence="3" type="ORF">CUR178_02592</name>
</gene>
<dbReference type="InterPro" id="IPR000595">
    <property type="entry name" value="cNMP-bd_dom"/>
</dbReference>
<feature type="domain" description="Cyclic nucleotide-binding" evidence="2">
    <location>
        <begin position="158"/>
        <end position="273"/>
    </location>
</feature>
<feature type="compositionally biased region" description="Low complexity" evidence="1">
    <location>
        <begin position="570"/>
        <end position="582"/>
    </location>
</feature>
<organism evidence="3 4">
    <name type="scientific">Leishmania enriettii</name>
    <dbReference type="NCBI Taxonomy" id="5663"/>
    <lineage>
        <taxon>Eukaryota</taxon>
        <taxon>Discoba</taxon>
        <taxon>Euglenozoa</taxon>
        <taxon>Kinetoplastea</taxon>
        <taxon>Metakinetoplastina</taxon>
        <taxon>Trypanosomatida</taxon>
        <taxon>Trypanosomatidae</taxon>
        <taxon>Leishmaniinae</taxon>
        <taxon>Leishmania</taxon>
    </lineage>
</organism>
<dbReference type="PANTHER" id="PTHR11635:SF152">
    <property type="entry name" value="CAMP-DEPENDENT PROTEIN KINASE TYPE I REGULATORY SUBUNIT-RELATED"/>
    <property type="match status" value="1"/>
</dbReference>
<dbReference type="RefSeq" id="XP_067690450.1">
    <property type="nucleotide sequence ID" value="XM_067834347.1"/>
</dbReference>
<dbReference type="InterPro" id="IPR014710">
    <property type="entry name" value="RmlC-like_jellyroll"/>
</dbReference>
<dbReference type="Gene3D" id="2.60.120.10">
    <property type="entry name" value="Jelly Rolls"/>
    <property type="match status" value="4"/>
</dbReference>
<dbReference type="GO" id="GO:0004862">
    <property type="term" value="F:cAMP-dependent protein kinase inhibitor activity"/>
    <property type="evidence" value="ECO:0007669"/>
    <property type="project" value="TreeGrafter"/>
</dbReference>
<dbReference type="GO" id="GO:0030552">
    <property type="term" value="F:cAMP binding"/>
    <property type="evidence" value="ECO:0007669"/>
    <property type="project" value="TreeGrafter"/>
</dbReference>
<dbReference type="KEGG" id="lenr:94169857"/>
<proteinExistence type="predicted"/>
<dbReference type="InterPro" id="IPR050503">
    <property type="entry name" value="cAMP-dep_PK_reg_su-like"/>
</dbReference>
<dbReference type="GO" id="GO:0034236">
    <property type="term" value="F:protein kinase A catalytic subunit binding"/>
    <property type="evidence" value="ECO:0007669"/>
    <property type="project" value="TreeGrafter"/>
</dbReference>
<dbReference type="PROSITE" id="PS50042">
    <property type="entry name" value="CNMP_BINDING_3"/>
    <property type="match status" value="3"/>
</dbReference>
<keyword evidence="4" id="KW-1185">Reference proteome</keyword>
<evidence type="ECO:0000313" key="4">
    <source>
        <dbReference type="Proteomes" id="UP000674179"/>
    </source>
</evidence>
<evidence type="ECO:0000313" key="3">
    <source>
        <dbReference type="EMBL" id="KAG5471927.1"/>
    </source>
</evidence>
<feature type="domain" description="Cyclic nucleotide-binding" evidence="2">
    <location>
        <begin position="589"/>
        <end position="661"/>
    </location>
</feature>
<feature type="region of interest" description="Disordered" evidence="1">
    <location>
        <begin position="431"/>
        <end position="467"/>
    </location>
</feature>
<dbReference type="AlphaFoldDB" id="A0A836FZ08"/>
<dbReference type="GO" id="GO:0005829">
    <property type="term" value="C:cytosol"/>
    <property type="evidence" value="ECO:0007669"/>
    <property type="project" value="TreeGrafter"/>
</dbReference>
<dbReference type="CDD" id="cd00038">
    <property type="entry name" value="CAP_ED"/>
    <property type="match status" value="1"/>
</dbReference>
<dbReference type="EMBL" id="JAFHKP010000031">
    <property type="protein sequence ID" value="KAG5471927.1"/>
    <property type="molecule type" value="Genomic_DNA"/>
</dbReference>
<name>A0A836FZ08_LEIEN</name>
<sequence>MGVCFSNNTTSSVTRVAGEGAGVAPRGGRGGGDAPAANTLSGRSVCSMTPSSASESDGVTAVSMPFAAGDTDEVDFEGQLRSHNGSDEAASDTCSSVHVRVWDRRGSVSGESPMSDLTGAMWCGQPPHNSATPHDAEASSRDDHEVIRRVLCAHPLFAVCSHDAFMLQEVMDAFQRHATQPGDVIVSPGDMDAFHVVVKGKALADVGEHDAATVSEESQRRGWAVGDYFGSEGLLYALYPGDEGAAVRAAGPPDTASPTVTWGLSRMRYQQLMRTFYNTALYDIIKHFSQSQLFQHLSRAQIQRLCEKAEMVARDTSARLLQTGEVPTDLFILTSGTVALEQEQGRDGEHPRPTRVQAAVLGAGDCVGEAELMPVHHAADEEEGTAVPASLTAMTSCYTYVVQQPVRAIRIPIEDVLAVLSWNDLQHMRERSRNARDVERPQRQAEGGLQHPVEQRSLASVSDSDSDALGLPGGRGDAAFLLSGHLDSEAFRDVYVKSAAATAFFLDQMFRRQTYRRADGRERGLSMAAFAPCKRYPFATVLFHVEYAGGDRTMMRVSGGCSPSRGENGATSATDSSATAAPPEAPGCLYAIVSGQITVVKSDTGEEIYRVSRGNTLGEELLLSPLRCSPETTPLRTQAVVSSPHGCKVFELSRHAFEELLQRPYCDALHDFCRMFCIYPFAECFPEHYWRFLFNCTTEREAAGGDLIGVRGVACKCVSLIFEGRIGAYVRRGAVNGEAPPPESQETSVASFVAGDVVGGWEVMEGRPSPVAYVCEHRARMLCVPAESFAGLFRPAMPYLQLLWSKERYQRVMAVPATEG</sequence>